<dbReference type="Gene3D" id="2.40.160.20">
    <property type="match status" value="1"/>
</dbReference>
<protein>
    <submittedName>
        <fullName evidence="4">Opacity protein and related surface antigens</fullName>
    </submittedName>
</protein>
<evidence type="ECO:0000256" key="2">
    <source>
        <dbReference type="SAM" id="SignalP"/>
    </source>
</evidence>
<feature type="signal peptide" evidence="2">
    <location>
        <begin position="1"/>
        <end position="21"/>
    </location>
</feature>
<dbReference type="Pfam" id="PF13505">
    <property type="entry name" value="OMP_b-brl"/>
    <property type="match status" value="1"/>
</dbReference>
<evidence type="ECO:0000256" key="1">
    <source>
        <dbReference type="ARBA" id="ARBA00022729"/>
    </source>
</evidence>
<organism evidence="4 5">
    <name type="scientific">Legionella busanensis</name>
    <dbReference type="NCBI Taxonomy" id="190655"/>
    <lineage>
        <taxon>Bacteria</taxon>
        <taxon>Pseudomonadati</taxon>
        <taxon>Pseudomonadota</taxon>
        <taxon>Gammaproteobacteria</taxon>
        <taxon>Legionellales</taxon>
        <taxon>Legionellaceae</taxon>
        <taxon>Legionella</taxon>
    </lineage>
</organism>
<evidence type="ECO:0000313" key="4">
    <source>
        <dbReference type="EMBL" id="STX50183.1"/>
    </source>
</evidence>
<feature type="chain" id="PRO_5016599235" evidence="2">
    <location>
        <begin position="22"/>
        <end position="270"/>
    </location>
</feature>
<dbReference type="OrthoDB" id="5650049at2"/>
<dbReference type="EMBL" id="UGOD01000001">
    <property type="protein sequence ID" value="STX50183.1"/>
    <property type="molecule type" value="Genomic_DNA"/>
</dbReference>
<sequence length="270" mass="29813">MARIRILSYAALATAFNVSFAGTMGEIKPCPDLSCMPWFLEFGSGVSWSNTSNIVTDPNHWNPSPDGYDSSLGTVPIYTAGIGYMINPLVSVDISYSFRGIYTYRKHQRFQSSNNPNPFGDRTRYFDLNSNSIMFNGTLYGQEWSDILAYEIGNFGLIQPVIGGGIGVSYNTISNFHTVLDTNSGVTSVMQDKTRASFAWQLNAGLEFKKNRFSFDIGYRYFNAGTFVSNDNLITRLSASTGAPIMTETIPNWSGSLSANELYLTVKVAV</sequence>
<accession>A0A378JIN0</accession>
<dbReference type="AlphaFoldDB" id="A0A378JIN0"/>
<dbReference type="Proteomes" id="UP000254794">
    <property type="component" value="Unassembled WGS sequence"/>
</dbReference>
<reference evidence="4 5" key="1">
    <citation type="submission" date="2018-06" db="EMBL/GenBank/DDBJ databases">
        <authorList>
            <consortium name="Pathogen Informatics"/>
            <person name="Doyle S."/>
        </authorList>
    </citation>
    <scope>NUCLEOTIDE SEQUENCE [LARGE SCALE GENOMIC DNA]</scope>
    <source>
        <strain evidence="4 5">NCTC13316</strain>
    </source>
</reference>
<evidence type="ECO:0000313" key="5">
    <source>
        <dbReference type="Proteomes" id="UP000254794"/>
    </source>
</evidence>
<dbReference type="InterPro" id="IPR011250">
    <property type="entry name" value="OMP/PagP_B-barrel"/>
</dbReference>
<gene>
    <name evidence="4" type="ORF">NCTC13316_00250</name>
</gene>
<dbReference type="InterPro" id="IPR027385">
    <property type="entry name" value="Beta-barrel_OMP"/>
</dbReference>
<keyword evidence="5" id="KW-1185">Reference proteome</keyword>
<proteinExistence type="predicted"/>
<dbReference type="RefSeq" id="WP_115329767.1">
    <property type="nucleotide sequence ID" value="NZ_CAAAHP010000011.1"/>
</dbReference>
<feature type="domain" description="Outer membrane protein beta-barrel" evidence="3">
    <location>
        <begin position="47"/>
        <end position="232"/>
    </location>
</feature>
<evidence type="ECO:0000259" key="3">
    <source>
        <dbReference type="Pfam" id="PF13505"/>
    </source>
</evidence>
<keyword evidence="1 2" id="KW-0732">Signal</keyword>
<dbReference type="SUPFAM" id="SSF56925">
    <property type="entry name" value="OMPA-like"/>
    <property type="match status" value="1"/>
</dbReference>
<name>A0A378JIN0_9GAMM</name>